<dbReference type="Pfam" id="PF24336">
    <property type="entry name" value="DUF7504"/>
    <property type="match status" value="1"/>
</dbReference>
<evidence type="ECO:0008006" key="3">
    <source>
        <dbReference type="Google" id="ProtNLM"/>
    </source>
</evidence>
<evidence type="ECO:0000313" key="2">
    <source>
        <dbReference type="Proteomes" id="UP000509750"/>
    </source>
</evidence>
<dbReference type="AlphaFoldDB" id="A0A7D5GGF1"/>
<dbReference type="GeneID" id="56030476"/>
<organism evidence="1 2">
    <name type="scientific">Halorarum halophilum</name>
    <dbReference type="NCBI Taxonomy" id="2743090"/>
    <lineage>
        <taxon>Archaea</taxon>
        <taxon>Methanobacteriati</taxon>
        <taxon>Methanobacteriota</taxon>
        <taxon>Stenosarchaea group</taxon>
        <taxon>Halobacteria</taxon>
        <taxon>Halobacteriales</taxon>
        <taxon>Haloferacaceae</taxon>
        <taxon>Halorarum</taxon>
    </lineage>
</organism>
<evidence type="ECO:0000313" key="1">
    <source>
        <dbReference type="EMBL" id="QLG29048.1"/>
    </source>
</evidence>
<proteinExistence type="predicted"/>
<name>A0A7D5GGF1_9EURY</name>
<keyword evidence="2" id="KW-1185">Reference proteome</keyword>
<sequence>MSGTSHPSVLYENGHEPAGLADARNVLVLDDPRIPTVDHFGPELVTDGPLLLIAFTAADVQLLEGQEHRELYVVDATPQGNVVDEATDGITVESVSSPANLTEIGVALDKLLARAGDTSGRLDCCLPSLTALLQYVDRQRAYRFCNAMTNRLASADAFAHYHLSAEAHDDMTVDTFASLMDAVVHVDADGSSVVRSR</sequence>
<reference evidence="1 2" key="1">
    <citation type="submission" date="2020-07" db="EMBL/GenBank/DDBJ databases">
        <title>Gai3-2, isolated from salt lake.</title>
        <authorList>
            <person name="Cui H."/>
            <person name="Shi X."/>
        </authorList>
    </citation>
    <scope>NUCLEOTIDE SEQUENCE [LARGE SCALE GENOMIC DNA]</scope>
    <source>
        <strain evidence="1 2">Gai3-2</strain>
    </source>
</reference>
<dbReference type="Proteomes" id="UP000509750">
    <property type="component" value="Chromosome"/>
</dbReference>
<dbReference type="EMBL" id="CP058529">
    <property type="protein sequence ID" value="QLG29048.1"/>
    <property type="molecule type" value="Genomic_DNA"/>
</dbReference>
<protein>
    <recommendedName>
        <fullName evidence="3">Halobacterial output domain-containing protein</fullName>
    </recommendedName>
</protein>
<dbReference type="RefSeq" id="WP_179170622.1">
    <property type="nucleotide sequence ID" value="NZ_CP058529.1"/>
</dbReference>
<dbReference type="InterPro" id="IPR055927">
    <property type="entry name" value="DUF7504"/>
</dbReference>
<gene>
    <name evidence="1" type="ORF">HUG10_16545</name>
</gene>
<dbReference type="OrthoDB" id="109251at2157"/>
<dbReference type="KEGG" id="halg:HUG10_16545"/>
<accession>A0A7D5GGF1</accession>